<dbReference type="Gene3D" id="3.40.50.150">
    <property type="entry name" value="Vaccinia Virus protein VP39"/>
    <property type="match status" value="1"/>
</dbReference>
<gene>
    <name evidence="2" type="ORF">FHS56_001607</name>
</gene>
<keyword evidence="2" id="KW-0808">Transferase</keyword>
<dbReference type="Pfam" id="PF05430">
    <property type="entry name" value="Methyltransf_30"/>
    <property type="match status" value="1"/>
</dbReference>
<dbReference type="GO" id="GO:0016645">
    <property type="term" value="F:oxidoreductase activity, acting on the CH-NH group of donors"/>
    <property type="evidence" value="ECO:0007669"/>
    <property type="project" value="InterPro"/>
</dbReference>
<proteinExistence type="predicted"/>
<comment type="caution">
    <text evidence="2">The sequence shown here is derived from an EMBL/GenBank/DDBJ whole genome shotgun (WGS) entry which is preliminary data.</text>
</comment>
<dbReference type="GO" id="GO:0004808">
    <property type="term" value="F:tRNA (5-methylaminomethyl-2-thiouridylate)(34)-methyltransferase activity"/>
    <property type="evidence" value="ECO:0007669"/>
    <property type="project" value="InterPro"/>
</dbReference>
<dbReference type="GO" id="GO:0032259">
    <property type="term" value="P:methylation"/>
    <property type="evidence" value="ECO:0007669"/>
    <property type="project" value="UniProtKB-KW"/>
</dbReference>
<dbReference type="InterPro" id="IPR008471">
    <property type="entry name" value="MnmC-like_methylTransf"/>
</dbReference>
<dbReference type="PANTHER" id="PTHR39963">
    <property type="entry name" value="SLL0983 PROTEIN"/>
    <property type="match status" value="1"/>
</dbReference>
<accession>A0A846MR81</accession>
<reference evidence="2 3" key="1">
    <citation type="submission" date="2020-03" db="EMBL/GenBank/DDBJ databases">
        <title>Genomic Encyclopedia of Type Strains, Phase IV (KMG-IV): sequencing the most valuable type-strain genomes for metagenomic binning, comparative biology and taxonomic classification.</title>
        <authorList>
            <person name="Goeker M."/>
        </authorList>
    </citation>
    <scope>NUCLEOTIDE SEQUENCE [LARGE SCALE GENOMIC DNA]</scope>
    <source>
        <strain evidence="2 3">DSM 5718</strain>
    </source>
</reference>
<feature type="domain" description="MnmC-like methyltransferase" evidence="1">
    <location>
        <begin position="146"/>
        <end position="225"/>
    </location>
</feature>
<dbReference type="InterPro" id="IPR047785">
    <property type="entry name" value="tRNA_MNMC2"/>
</dbReference>
<keyword evidence="2" id="KW-0489">Methyltransferase</keyword>
<dbReference type="PANTHER" id="PTHR39963:SF1">
    <property type="entry name" value="MNMC-LIKE METHYLTRANSFERASE DOMAIN-CONTAINING PROTEIN"/>
    <property type="match status" value="1"/>
</dbReference>
<evidence type="ECO:0000313" key="3">
    <source>
        <dbReference type="Proteomes" id="UP000537126"/>
    </source>
</evidence>
<name>A0A846MR81_9BACT</name>
<dbReference type="SUPFAM" id="SSF53335">
    <property type="entry name" value="S-adenosyl-L-methionine-dependent methyltransferases"/>
    <property type="match status" value="1"/>
</dbReference>
<dbReference type="InterPro" id="IPR029063">
    <property type="entry name" value="SAM-dependent_MTases_sf"/>
</dbReference>
<dbReference type="EMBL" id="JAASRN010000002">
    <property type="protein sequence ID" value="NIK74094.1"/>
    <property type="molecule type" value="Genomic_DNA"/>
</dbReference>
<dbReference type="Proteomes" id="UP000537126">
    <property type="component" value="Unassembled WGS sequence"/>
</dbReference>
<organism evidence="2 3">
    <name type="scientific">Thermonema lapsum</name>
    <dbReference type="NCBI Taxonomy" id="28195"/>
    <lineage>
        <taxon>Bacteria</taxon>
        <taxon>Pseudomonadati</taxon>
        <taxon>Bacteroidota</taxon>
        <taxon>Cytophagia</taxon>
        <taxon>Cytophagales</taxon>
        <taxon>Thermonemataceae</taxon>
        <taxon>Thermonema</taxon>
    </lineage>
</organism>
<evidence type="ECO:0000259" key="1">
    <source>
        <dbReference type="Pfam" id="PF05430"/>
    </source>
</evidence>
<protein>
    <submittedName>
        <fullName evidence="2">tRNA U34 5-methylaminomethyl-2-thiouridine-forming methyltransferase MnmC</fullName>
    </submittedName>
</protein>
<dbReference type="AlphaFoldDB" id="A0A846MR81"/>
<keyword evidence="3" id="KW-1185">Reference proteome</keyword>
<dbReference type="RefSeq" id="WP_166919441.1">
    <property type="nucleotide sequence ID" value="NZ_JAASRN010000002.1"/>
</dbReference>
<sequence>MKEDSIKASLVKTRDGSFTLHHPLIGATYHSTHGAVQESMHVFIEQGLFFVAERQKQIKILEMGFGSGLNALLSRLTTESRLPKHHLFYEGIEAYPLALETIAAYPLPPELSVWQTAFMELHQSPWGQAFSWGRQMIVKKHCCQWQAFWASYTFDLIYYDAFAPSAQPELWDAASVQKLHALTHPGSVVVTYCAQGAFKRLLKATGFQVEALPGAPGKREMTRAVRL</sequence>
<evidence type="ECO:0000313" key="2">
    <source>
        <dbReference type="EMBL" id="NIK74094.1"/>
    </source>
</evidence>
<dbReference type="NCBIfam" id="NF033855">
    <property type="entry name" value="tRNA_MNMC2"/>
    <property type="match status" value="1"/>
</dbReference>